<dbReference type="Pfam" id="PF00560">
    <property type="entry name" value="LRR_1"/>
    <property type="match status" value="1"/>
</dbReference>
<feature type="signal peptide" evidence="3">
    <location>
        <begin position="1"/>
        <end position="31"/>
    </location>
</feature>
<dbReference type="InterPro" id="IPR053213">
    <property type="entry name" value="RLP29"/>
</dbReference>
<dbReference type="InterPro" id="IPR013210">
    <property type="entry name" value="LRR_N_plant-typ"/>
</dbReference>
<sequence>MAPRAMPRLALVLAAAMLLLLLLAPPRAADATLHPVDYLALQSIRRALNDLPGSRFFSTWDFTSDPCAAFSGVSCSPTGRVVSLALGDPRAGAPGLTGPLPSTALSQLTALTSLSLVPGRVTGRLTLPLTTLPSLRFLALSNNLLAGALPAAFSPSLRTIDLSHNSLAGALPPALLRLPALRVLVLAHNALAGAIPTSAAVTSPLIHLDLRANRLAGGLPASLPSTLVYLSLADNRLSGHVGPALRRLTRLAFLDLGRNWFSGEVPPDLLALRGIRYLQLRHNAFSGALRVAAGRGVSPGATLDLSHNKLTGRVPPELADAGAVYLNGNRFAGEVPREVAAAAEQGRMRVLFLQDNFLTGIGVNGVPASAAVCAHLNCVAPPPAVVAACPAKGGRGRRRPPAQCGGHRG</sequence>
<dbReference type="PANTHER" id="PTHR48009:SF10">
    <property type="entry name" value="OS11G0644100 PROTEIN"/>
    <property type="match status" value="1"/>
</dbReference>
<keyword evidence="3" id="KW-0732">Signal</keyword>
<evidence type="ECO:0000256" key="2">
    <source>
        <dbReference type="ARBA" id="ARBA00022737"/>
    </source>
</evidence>
<dbReference type="InterPro" id="IPR001611">
    <property type="entry name" value="Leu-rich_rpt"/>
</dbReference>
<reference evidence="5" key="2">
    <citation type="submission" date="2021-12" db="EMBL/GenBank/DDBJ databases">
        <title>Resequencing data analysis of finger millet.</title>
        <authorList>
            <person name="Hatakeyama M."/>
            <person name="Aluri S."/>
            <person name="Balachadran M.T."/>
            <person name="Sivarajan S.R."/>
            <person name="Poveda L."/>
            <person name="Shimizu-Inatsugi R."/>
            <person name="Schlapbach R."/>
            <person name="Sreeman S.M."/>
            <person name="Shimizu K.K."/>
        </authorList>
    </citation>
    <scope>NUCLEOTIDE SEQUENCE</scope>
</reference>
<dbReference type="SUPFAM" id="SSF52058">
    <property type="entry name" value="L domain-like"/>
    <property type="match status" value="1"/>
</dbReference>
<gene>
    <name evidence="5" type="primary">ga22610</name>
    <name evidence="5" type="ORF">PR202_ga22610</name>
</gene>
<evidence type="ECO:0000313" key="5">
    <source>
        <dbReference type="EMBL" id="GJN05015.1"/>
    </source>
</evidence>
<evidence type="ECO:0000256" key="1">
    <source>
        <dbReference type="ARBA" id="ARBA00022614"/>
    </source>
</evidence>
<keyword evidence="6" id="KW-1185">Reference proteome</keyword>
<name>A0AAV5D3M7_ELECO</name>
<dbReference type="Pfam" id="PF13855">
    <property type="entry name" value="LRR_8"/>
    <property type="match status" value="1"/>
</dbReference>
<dbReference type="InterPro" id="IPR032675">
    <property type="entry name" value="LRR_dom_sf"/>
</dbReference>
<proteinExistence type="predicted"/>
<accession>A0AAV5D3M7</accession>
<dbReference type="Pfam" id="PF08263">
    <property type="entry name" value="LRRNT_2"/>
    <property type="match status" value="1"/>
</dbReference>
<protein>
    <recommendedName>
        <fullName evidence="4">Leucine-rich repeat-containing N-terminal plant-type domain-containing protein</fullName>
    </recommendedName>
</protein>
<keyword evidence="2" id="KW-0677">Repeat</keyword>
<feature type="domain" description="Leucine-rich repeat-containing N-terminal plant-type" evidence="4">
    <location>
        <begin position="36"/>
        <end position="76"/>
    </location>
</feature>
<evidence type="ECO:0000256" key="3">
    <source>
        <dbReference type="SAM" id="SignalP"/>
    </source>
</evidence>
<dbReference type="Gene3D" id="3.80.10.10">
    <property type="entry name" value="Ribonuclease Inhibitor"/>
    <property type="match status" value="3"/>
</dbReference>
<reference evidence="5" key="1">
    <citation type="journal article" date="2018" name="DNA Res.">
        <title>Multiple hybrid de novo genome assembly of finger millet, an orphan allotetraploid crop.</title>
        <authorList>
            <person name="Hatakeyama M."/>
            <person name="Aluri S."/>
            <person name="Balachadran M.T."/>
            <person name="Sivarajan S.R."/>
            <person name="Patrignani A."/>
            <person name="Gruter S."/>
            <person name="Poveda L."/>
            <person name="Shimizu-Inatsugi R."/>
            <person name="Baeten J."/>
            <person name="Francoijs K.J."/>
            <person name="Nataraja K.N."/>
            <person name="Reddy Y.A.N."/>
            <person name="Phadnis S."/>
            <person name="Ravikumar R.L."/>
            <person name="Schlapbach R."/>
            <person name="Sreeman S.M."/>
            <person name="Shimizu K.K."/>
        </authorList>
    </citation>
    <scope>NUCLEOTIDE SEQUENCE</scope>
</reference>
<dbReference type="EMBL" id="BQKI01000011">
    <property type="protein sequence ID" value="GJN05015.1"/>
    <property type="molecule type" value="Genomic_DNA"/>
</dbReference>
<dbReference type="AlphaFoldDB" id="A0AAV5D3M7"/>
<evidence type="ECO:0000313" key="6">
    <source>
        <dbReference type="Proteomes" id="UP001054889"/>
    </source>
</evidence>
<comment type="caution">
    <text evidence="5">The sequence shown here is derived from an EMBL/GenBank/DDBJ whole genome shotgun (WGS) entry which is preliminary data.</text>
</comment>
<dbReference type="Proteomes" id="UP001054889">
    <property type="component" value="Unassembled WGS sequence"/>
</dbReference>
<dbReference type="PANTHER" id="PTHR48009">
    <property type="entry name" value="LEUCINE-RICH REPEAT (LRR) FAMILY PROTEIN"/>
    <property type="match status" value="1"/>
</dbReference>
<feature type="chain" id="PRO_5043484218" description="Leucine-rich repeat-containing N-terminal plant-type domain-containing protein" evidence="3">
    <location>
        <begin position="32"/>
        <end position="409"/>
    </location>
</feature>
<keyword evidence="1" id="KW-0433">Leucine-rich repeat</keyword>
<evidence type="ECO:0000259" key="4">
    <source>
        <dbReference type="Pfam" id="PF08263"/>
    </source>
</evidence>
<organism evidence="5 6">
    <name type="scientific">Eleusine coracana subsp. coracana</name>
    <dbReference type="NCBI Taxonomy" id="191504"/>
    <lineage>
        <taxon>Eukaryota</taxon>
        <taxon>Viridiplantae</taxon>
        <taxon>Streptophyta</taxon>
        <taxon>Embryophyta</taxon>
        <taxon>Tracheophyta</taxon>
        <taxon>Spermatophyta</taxon>
        <taxon>Magnoliopsida</taxon>
        <taxon>Liliopsida</taxon>
        <taxon>Poales</taxon>
        <taxon>Poaceae</taxon>
        <taxon>PACMAD clade</taxon>
        <taxon>Chloridoideae</taxon>
        <taxon>Cynodonteae</taxon>
        <taxon>Eleusininae</taxon>
        <taxon>Eleusine</taxon>
    </lineage>
</organism>